<dbReference type="AlphaFoldDB" id="A0A6C2TZ80"/>
<dbReference type="Gene3D" id="3.40.30.10">
    <property type="entry name" value="Glutaredoxin"/>
    <property type="match status" value="1"/>
</dbReference>
<evidence type="ECO:0000313" key="3">
    <source>
        <dbReference type="Proteomes" id="UP000366872"/>
    </source>
</evidence>
<sequence length="458" mass="49875">MTGKQILLDAIAGKETERPAWLPFVGCHGGYLIGKTATDYLQSAELLVEGLKKAKSLYNPDGLPIMFDLQIEAEILGCNLHWADEVPPAVTSHPLAMGKTIDELPELDASKGRFPIVTVALDTLKKDIGDDTALYGLICGPFTLALHLLGNDIFLDMYDEEDEVIKVITYCAEICKKSADIYLQHGADVIGVVDPMTSQISPDHFEQFVTPAMNAVFDHIREQGGISSIFVCGDVTRNLEVMTQTTADNISVDEQINMTHLRELCEAQGKSFGGNIKLTAVLLLGDEDDAKMETLDIMNKSGNKGFILAPGCDLPYAVPTKNLQAVSAMVHDEYAREAAQTLQAKDADSFDDVELPDYHGARAVVVDVITLDSTSCAPCQYMMEAVQKAADKAMVKVWINEHKIKVREGIGMMVKLGVKNLPTICINGEPTFASIIPDQTTLVKAIEEAALPKMTVEV</sequence>
<name>A0A6C2TZ80_PONDE</name>
<dbReference type="Gene3D" id="3.20.20.210">
    <property type="match status" value="1"/>
</dbReference>
<proteinExistence type="predicted"/>
<dbReference type="Proteomes" id="UP000366872">
    <property type="component" value="Unassembled WGS sequence"/>
</dbReference>
<protein>
    <recommendedName>
        <fullName evidence="1">Uroporphyrinogen decarboxylase (URO-D) domain-containing protein</fullName>
    </recommendedName>
</protein>
<evidence type="ECO:0000313" key="2">
    <source>
        <dbReference type="EMBL" id="VGO12889.1"/>
    </source>
</evidence>
<dbReference type="InterPro" id="IPR052024">
    <property type="entry name" value="Methanogen_methyltrans"/>
</dbReference>
<evidence type="ECO:0000259" key="1">
    <source>
        <dbReference type="Pfam" id="PF01208"/>
    </source>
</evidence>
<dbReference type="EMBL" id="CAAHFG010000001">
    <property type="protein sequence ID" value="VGO12889.1"/>
    <property type="molecule type" value="Genomic_DNA"/>
</dbReference>
<dbReference type="InterPro" id="IPR000257">
    <property type="entry name" value="Uroporphyrinogen_deCOase"/>
</dbReference>
<dbReference type="GO" id="GO:0004853">
    <property type="term" value="F:uroporphyrinogen decarboxylase activity"/>
    <property type="evidence" value="ECO:0007669"/>
    <property type="project" value="InterPro"/>
</dbReference>
<feature type="domain" description="Uroporphyrinogen decarboxylase (URO-D)" evidence="1">
    <location>
        <begin position="4"/>
        <end position="332"/>
    </location>
</feature>
<gene>
    <name evidence="2" type="ORF">PDESU_01443</name>
</gene>
<dbReference type="SUPFAM" id="SSF51726">
    <property type="entry name" value="UROD/MetE-like"/>
    <property type="match status" value="1"/>
</dbReference>
<organism evidence="2 3">
    <name type="scientific">Pontiella desulfatans</name>
    <dbReference type="NCBI Taxonomy" id="2750659"/>
    <lineage>
        <taxon>Bacteria</taxon>
        <taxon>Pseudomonadati</taxon>
        <taxon>Kiritimatiellota</taxon>
        <taxon>Kiritimatiellia</taxon>
        <taxon>Kiritimatiellales</taxon>
        <taxon>Pontiellaceae</taxon>
        <taxon>Pontiella</taxon>
    </lineage>
</organism>
<keyword evidence="3" id="KW-1185">Reference proteome</keyword>
<dbReference type="RefSeq" id="WP_136078516.1">
    <property type="nucleotide sequence ID" value="NZ_CAAHFG010000001.1"/>
</dbReference>
<dbReference type="InterPro" id="IPR038071">
    <property type="entry name" value="UROD/MetE-like_sf"/>
</dbReference>
<dbReference type="Pfam" id="PF01208">
    <property type="entry name" value="URO-D"/>
    <property type="match status" value="1"/>
</dbReference>
<dbReference type="SUPFAM" id="SSF52833">
    <property type="entry name" value="Thioredoxin-like"/>
    <property type="match status" value="1"/>
</dbReference>
<dbReference type="CDD" id="cd03465">
    <property type="entry name" value="URO-D_like"/>
    <property type="match status" value="1"/>
</dbReference>
<dbReference type="GO" id="GO:0006779">
    <property type="term" value="P:porphyrin-containing compound biosynthetic process"/>
    <property type="evidence" value="ECO:0007669"/>
    <property type="project" value="InterPro"/>
</dbReference>
<reference evidence="2 3" key="1">
    <citation type="submission" date="2019-04" db="EMBL/GenBank/DDBJ databases">
        <authorList>
            <person name="Van Vliet M D."/>
        </authorList>
    </citation>
    <scope>NUCLEOTIDE SEQUENCE [LARGE SCALE GENOMIC DNA]</scope>
    <source>
        <strain evidence="2 3">F1</strain>
    </source>
</reference>
<dbReference type="PANTHER" id="PTHR47099">
    <property type="entry name" value="METHYLCOBAMIDE:COM METHYLTRANSFERASE MTBA"/>
    <property type="match status" value="1"/>
</dbReference>
<dbReference type="InterPro" id="IPR036249">
    <property type="entry name" value="Thioredoxin-like_sf"/>
</dbReference>
<accession>A0A6C2TZ80</accession>
<dbReference type="PANTHER" id="PTHR47099:SF1">
    <property type="entry name" value="METHYLCOBAMIDE:COM METHYLTRANSFERASE MTBA"/>
    <property type="match status" value="1"/>
</dbReference>